<dbReference type="Proteomes" id="UP000596742">
    <property type="component" value="Unassembled WGS sequence"/>
</dbReference>
<dbReference type="EMBL" id="UYJE01007350">
    <property type="protein sequence ID" value="VDI54007.1"/>
    <property type="molecule type" value="Genomic_DNA"/>
</dbReference>
<organism evidence="2 3">
    <name type="scientific">Mytilus galloprovincialis</name>
    <name type="common">Mediterranean mussel</name>
    <dbReference type="NCBI Taxonomy" id="29158"/>
    <lineage>
        <taxon>Eukaryota</taxon>
        <taxon>Metazoa</taxon>
        <taxon>Spiralia</taxon>
        <taxon>Lophotrochozoa</taxon>
        <taxon>Mollusca</taxon>
        <taxon>Bivalvia</taxon>
        <taxon>Autobranchia</taxon>
        <taxon>Pteriomorphia</taxon>
        <taxon>Mytilida</taxon>
        <taxon>Mytiloidea</taxon>
        <taxon>Mytilidae</taxon>
        <taxon>Mytilinae</taxon>
        <taxon>Mytilus</taxon>
    </lineage>
</organism>
<dbReference type="GO" id="GO:0006508">
    <property type="term" value="P:proteolysis"/>
    <property type="evidence" value="ECO:0007669"/>
    <property type="project" value="InterPro"/>
</dbReference>
<comment type="caution">
    <text evidence="2">The sequence shown here is derived from an EMBL/GenBank/DDBJ whole genome shotgun (WGS) entry which is preliminary data.</text>
</comment>
<evidence type="ECO:0000313" key="3">
    <source>
        <dbReference type="Proteomes" id="UP000596742"/>
    </source>
</evidence>
<name>A0A8B6FWJ3_MYTGA</name>
<proteinExistence type="predicted"/>
<keyword evidence="3" id="KW-1185">Reference proteome</keyword>
<gene>
    <name evidence="2" type="ORF">MGAL_10B087032</name>
</gene>
<dbReference type="OrthoDB" id="6262013at2759"/>
<dbReference type="InterPro" id="IPR021109">
    <property type="entry name" value="Peptidase_aspartic_dom_sf"/>
</dbReference>
<accession>A0A8B6FWJ3</accession>
<protein>
    <recommendedName>
        <fullName evidence="4">Peptidase A2 domain-containing protein</fullName>
    </recommendedName>
</protein>
<dbReference type="PROSITE" id="PS00141">
    <property type="entry name" value="ASP_PROTEASE"/>
    <property type="match status" value="1"/>
</dbReference>
<dbReference type="SUPFAM" id="SSF50630">
    <property type="entry name" value="Acid proteases"/>
    <property type="match status" value="1"/>
</dbReference>
<dbReference type="Gene3D" id="2.40.70.10">
    <property type="entry name" value="Acid Proteases"/>
    <property type="match status" value="1"/>
</dbReference>
<dbReference type="GO" id="GO:0004190">
    <property type="term" value="F:aspartic-type endopeptidase activity"/>
    <property type="evidence" value="ECO:0007669"/>
    <property type="project" value="InterPro"/>
</dbReference>
<dbReference type="AlphaFoldDB" id="A0A8B6FWJ3"/>
<sequence length="254" mass="29140">MEQYGPKKKRHRRRRRQRPYWDNDFDNQANQNYSPTATPIPRDPIVCYRCGGLDHIAIGCRIRLDHSRQAYTFQQINAEDRTYAYQQQQSTQDVTDQLIGNTNEVTVKIHGIPATALLDTGSTVSTVSESFHRKYLPDHTIQTLNRILHIECADGENLPYHGYITVDLELPGASPSELPQPCLLLVVPDSNYNKAVPLLLGTNVLHRAMDDVKQRFGHRFLQNANLISPWYMTVSMPFTQREGTQQEKQHVSIN</sequence>
<evidence type="ECO:0000256" key="1">
    <source>
        <dbReference type="SAM" id="MobiDB-lite"/>
    </source>
</evidence>
<feature type="compositionally biased region" description="Basic residues" evidence="1">
    <location>
        <begin position="1"/>
        <end position="18"/>
    </location>
</feature>
<dbReference type="InterPro" id="IPR001969">
    <property type="entry name" value="Aspartic_peptidase_AS"/>
</dbReference>
<reference evidence="2" key="1">
    <citation type="submission" date="2018-11" db="EMBL/GenBank/DDBJ databases">
        <authorList>
            <person name="Alioto T."/>
            <person name="Alioto T."/>
        </authorList>
    </citation>
    <scope>NUCLEOTIDE SEQUENCE</scope>
</reference>
<feature type="region of interest" description="Disordered" evidence="1">
    <location>
        <begin position="1"/>
        <end position="37"/>
    </location>
</feature>
<evidence type="ECO:0008006" key="4">
    <source>
        <dbReference type="Google" id="ProtNLM"/>
    </source>
</evidence>
<evidence type="ECO:0000313" key="2">
    <source>
        <dbReference type="EMBL" id="VDI54007.1"/>
    </source>
</evidence>
<dbReference type="CDD" id="cd00303">
    <property type="entry name" value="retropepsin_like"/>
    <property type="match status" value="1"/>
</dbReference>
<feature type="compositionally biased region" description="Polar residues" evidence="1">
    <location>
        <begin position="26"/>
        <end position="37"/>
    </location>
</feature>